<evidence type="ECO:0000256" key="4">
    <source>
        <dbReference type="ARBA" id="ARBA00072792"/>
    </source>
</evidence>
<dbReference type="GO" id="GO:0008146">
    <property type="term" value="F:sulfotransferase activity"/>
    <property type="evidence" value="ECO:0007669"/>
    <property type="project" value="TreeGrafter"/>
</dbReference>
<evidence type="ECO:0000256" key="2">
    <source>
        <dbReference type="ARBA" id="ARBA00022741"/>
    </source>
</evidence>
<name>A0A1X9PTZ9_9RHOD</name>
<evidence type="ECO:0000256" key="1">
    <source>
        <dbReference type="ARBA" id="ARBA00022679"/>
    </source>
</evidence>
<keyword evidence="7" id="KW-0934">Plastid</keyword>
<accession>A0A1X9PTZ9</accession>
<keyword evidence="7" id="KW-0150">Chloroplast</keyword>
<dbReference type="GO" id="GO:0008641">
    <property type="term" value="F:ubiquitin-like modifier activating enzyme activity"/>
    <property type="evidence" value="ECO:0007669"/>
    <property type="project" value="InterPro"/>
</dbReference>
<sequence>MFNYNTDNELNLNEYNRYSRQLILPQVKVEGQKRIKAAKILCIGAGGLASSALMYLSALGIGTIGIVDNDSVDISNLQRQVIHRTDTLNHNKAFSAKKTLSTINPNCIIRAYPKKLHESNIITILKEYDVVLDCTDNFATRYLLNDAALILNKPIVYGAIWQFEGQVSVFNYKGGPNYNDLYSVRSTSNINNANNCSLVGVIGVLTGLIGIIQATEKIILGLGDVLNGRLLIYKAVDMSFREIKLRNKTTSKDEYRYFKNLTIKNHTINKHSYKMKIFRFKELIKLLIHNKNNEYLLINVGEPNELKNSLRLINYYIPLSQIETRLKTIKQLSNQAHLILLCKTNSKSIIAHKVLKKHDIDSSILDSSSCL</sequence>
<keyword evidence="3" id="KW-0067">ATP-binding</keyword>
<geneLocation type="chloroplast" evidence="7"/>
<dbReference type="Pfam" id="PF00899">
    <property type="entry name" value="ThiF"/>
    <property type="match status" value="1"/>
</dbReference>
<dbReference type="PANTHER" id="PTHR10953">
    <property type="entry name" value="UBIQUITIN-ACTIVATING ENZYME E1"/>
    <property type="match status" value="1"/>
</dbReference>
<dbReference type="InterPro" id="IPR000594">
    <property type="entry name" value="ThiF_NAD_FAD-bd"/>
</dbReference>
<dbReference type="FunFam" id="3.40.50.720:FF:000033">
    <property type="entry name" value="Adenylyltransferase and sulfurtransferase MOCS3"/>
    <property type="match status" value="1"/>
</dbReference>
<keyword evidence="1" id="KW-0808">Transferase</keyword>
<dbReference type="PANTHER" id="PTHR10953:SF102">
    <property type="entry name" value="ADENYLYLTRANSFERASE AND SULFURTRANSFERASE MOCS3"/>
    <property type="match status" value="1"/>
</dbReference>
<evidence type="ECO:0000313" key="7">
    <source>
        <dbReference type="EMBL" id="ARO90961.1"/>
    </source>
</evidence>
<keyword evidence="2" id="KW-0547">Nucleotide-binding</keyword>
<dbReference type="GO" id="GO:0016779">
    <property type="term" value="F:nucleotidyltransferase activity"/>
    <property type="evidence" value="ECO:0007669"/>
    <property type="project" value="TreeGrafter"/>
</dbReference>
<feature type="transmembrane region" description="Helical" evidence="5">
    <location>
        <begin position="40"/>
        <end position="67"/>
    </location>
</feature>
<evidence type="ECO:0000259" key="6">
    <source>
        <dbReference type="Pfam" id="PF00899"/>
    </source>
</evidence>
<evidence type="ECO:0000256" key="3">
    <source>
        <dbReference type="ARBA" id="ARBA00022840"/>
    </source>
</evidence>
<evidence type="ECO:0000256" key="5">
    <source>
        <dbReference type="SAM" id="Phobius"/>
    </source>
</evidence>
<protein>
    <recommendedName>
        <fullName evidence="4">Probable molybdopterin-synthase adenylyltransferase</fullName>
    </recommendedName>
</protein>
<dbReference type="CDD" id="cd00757">
    <property type="entry name" value="ThiF_MoeB_HesA_family"/>
    <property type="match status" value="1"/>
</dbReference>
<dbReference type="EMBL" id="KY709210">
    <property type="protein sequence ID" value="ARO90961.1"/>
    <property type="molecule type" value="Genomic_DNA"/>
</dbReference>
<dbReference type="SUPFAM" id="SSF69572">
    <property type="entry name" value="Activating enzymes of the ubiquitin-like proteins"/>
    <property type="match status" value="1"/>
</dbReference>
<organism evidence="7">
    <name type="scientific">Corynoplastis japonica</name>
    <dbReference type="NCBI Taxonomy" id="700918"/>
    <lineage>
        <taxon>Eukaryota</taxon>
        <taxon>Rhodophyta</taxon>
        <taxon>Rhodellophyceae</taxon>
        <taxon>Rhodellales</taxon>
        <taxon>Rhodellaceae</taxon>
        <taxon>Corynoplastis</taxon>
    </lineage>
</organism>
<dbReference type="GO" id="GO:0004792">
    <property type="term" value="F:thiosulfate-cyanide sulfurtransferase activity"/>
    <property type="evidence" value="ECO:0007669"/>
    <property type="project" value="TreeGrafter"/>
</dbReference>
<dbReference type="Gene3D" id="3.40.50.720">
    <property type="entry name" value="NAD(P)-binding Rossmann-like Domain"/>
    <property type="match status" value="1"/>
</dbReference>
<dbReference type="InterPro" id="IPR045886">
    <property type="entry name" value="ThiF/MoeB/HesA"/>
</dbReference>
<keyword evidence="5" id="KW-1133">Transmembrane helix</keyword>
<feature type="domain" description="THIF-type NAD/FAD binding fold" evidence="6">
    <location>
        <begin position="18"/>
        <end position="250"/>
    </location>
</feature>
<dbReference type="AlphaFoldDB" id="A0A1X9PTZ9"/>
<keyword evidence="5" id="KW-0472">Membrane</keyword>
<proteinExistence type="predicted"/>
<dbReference type="InterPro" id="IPR035985">
    <property type="entry name" value="Ubiquitin-activating_enz"/>
</dbReference>
<dbReference type="GO" id="GO:0005524">
    <property type="term" value="F:ATP binding"/>
    <property type="evidence" value="ECO:0007669"/>
    <property type="project" value="UniProtKB-KW"/>
</dbReference>
<gene>
    <name evidence="7" type="primary">moeB</name>
</gene>
<dbReference type="GO" id="GO:0005829">
    <property type="term" value="C:cytosol"/>
    <property type="evidence" value="ECO:0007669"/>
    <property type="project" value="TreeGrafter"/>
</dbReference>
<reference evidence="7" key="1">
    <citation type="submission" date="2017-03" db="EMBL/GenBank/DDBJ databases">
        <title>The new red algal subphylum Proteorhodophytina comprises the largest and most divergent plastid genomes known.</title>
        <authorList>
            <person name="Munoz-Gomez S.A."/>
            <person name="Mejia-Franco F.G."/>
            <person name="Durnin K."/>
            <person name="Morgan C."/>
            <person name="Grisdale C.J."/>
            <person name="Archibald J.M."/>
            <person name="Slamovits C.H."/>
        </authorList>
    </citation>
    <scope>NUCLEOTIDE SEQUENCE</scope>
    <source>
        <strain evidence="7">NIES-2662</strain>
    </source>
</reference>
<keyword evidence="5" id="KW-0812">Transmembrane</keyword>